<sequence length="236" mass="26427">MPGPWVAMIMLPQPKESFGGKPIGWLFWNTCKGPRRDCPHCCCPICSWHCQLCFLQKNLGINYGSGPRPRGTRGKGRRIRRTASGGDQRREADSQRSFKELRQGQPELPTSPDGGGGRGHRARKLLGERRPGFWKSLRELVEQNRRKQERRLSGLDKEIQQLEDLVRHMSLGSPDPSTPSASVLSVNPSAQTPLGHLPPRSYFKLKRVDCGAGWDLRTTAAPGLPICELDWIQGTK</sequence>
<feature type="coiled-coil region" evidence="11">
    <location>
        <begin position="138"/>
        <end position="165"/>
    </location>
</feature>
<evidence type="ECO:0000256" key="5">
    <source>
        <dbReference type="ARBA" id="ARBA00022581"/>
    </source>
</evidence>
<reference evidence="13" key="2">
    <citation type="submission" date="2005-03" db="EMBL/GenBank/DDBJ databases">
        <authorList>
            <person name="St-Louis M.-C."/>
            <person name="Abed Y."/>
            <person name="Archambault D."/>
        </authorList>
    </citation>
    <scope>NUCLEOTIDE SEQUENCE</scope>
</reference>
<protein>
    <recommendedName>
        <fullName evidence="3 10">Protein Tat</fullName>
    </recommendedName>
</protein>
<evidence type="ECO:0000256" key="11">
    <source>
        <dbReference type="SAM" id="Coils"/>
    </source>
</evidence>
<keyword evidence="4 10" id="KW-1048">Host nucleus</keyword>
<feature type="region of interest" description="Disordered" evidence="12">
    <location>
        <begin position="173"/>
        <end position="192"/>
    </location>
</feature>
<dbReference type="GO" id="GO:0050434">
    <property type="term" value="P:positive regulation of viral transcription"/>
    <property type="evidence" value="ECO:0007669"/>
    <property type="project" value="InterPro"/>
</dbReference>
<proteinExistence type="evidence at transcript level"/>
<evidence type="ECO:0000256" key="10">
    <source>
        <dbReference type="RuleBase" id="RU003311"/>
    </source>
</evidence>
<accession>Q58GI9</accession>
<evidence type="ECO:0000256" key="2">
    <source>
        <dbReference type="ARBA" id="ARBA00009398"/>
    </source>
</evidence>
<keyword evidence="11" id="KW-0175">Coiled coil</keyword>
<evidence type="ECO:0000256" key="3">
    <source>
        <dbReference type="ARBA" id="ARBA00022376"/>
    </source>
</evidence>
<comment type="similarity">
    <text evidence="2 10">Belongs to the lentiviruses Tat family.</text>
</comment>
<dbReference type="GO" id="GO:0001070">
    <property type="term" value="F:RNA-binding transcription regulator activity"/>
    <property type="evidence" value="ECO:0007669"/>
    <property type="project" value="InterPro"/>
</dbReference>
<dbReference type="InterPro" id="IPR001831">
    <property type="entry name" value="IV_Tat"/>
</dbReference>
<name>Q58GI9_9RETR</name>
<dbReference type="GO" id="GO:0003723">
    <property type="term" value="F:RNA binding"/>
    <property type="evidence" value="ECO:0007669"/>
    <property type="project" value="UniProtKB-KW"/>
</dbReference>
<evidence type="ECO:0000256" key="7">
    <source>
        <dbReference type="ARBA" id="ARBA00023015"/>
    </source>
</evidence>
<dbReference type="Pfam" id="PF00539">
    <property type="entry name" value="Tat"/>
    <property type="match status" value="1"/>
</dbReference>
<keyword evidence="8 10" id="KW-0010">Activator</keyword>
<keyword evidence="6 10" id="KW-0694">RNA-binding</keyword>
<keyword evidence="5" id="KW-0945">Host-virus interaction</keyword>
<evidence type="ECO:0000313" key="13">
    <source>
        <dbReference type="EMBL" id="AAX51686.1"/>
    </source>
</evidence>
<organism evidence="13">
    <name type="scientific">Bovine immunodeficiency virus</name>
    <dbReference type="NCBI Taxonomy" id="11657"/>
    <lineage>
        <taxon>Viruses</taxon>
        <taxon>Riboviria</taxon>
        <taxon>Pararnavirae</taxon>
        <taxon>Artverviricota</taxon>
        <taxon>Revtraviricetes</taxon>
        <taxon>Ortervirales</taxon>
        <taxon>Retroviridae</taxon>
        <taxon>Orthoretrovirinae</taxon>
        <taxon>Lentivirus</taxon>
        <taxon>Lentivirus bovimdef</taxon>
    </lineage>
</organism>
<evidence type="ECO:0000256" key="6">
    <source>
        <dbReference type="ARBA" id="ARBA00022884"/>
    </source>
</evidence>
<dbReference type="EMBL" id="AY953094">
    <property type="protein sequence ID" value="AAX51686.1"/>
    <property type="molecule type" value="mRNA"/>
</dbReference>
<evidence type="ECO:0000256" key="4">
    <source>
        <dbReference type="ARBA" id="ARBA00022562"/>
    </source>
</evidence>
<evidence type="ECO:0000256" key="12">
    <source>
        <dbReference type="SAM" id="MobiDB-lite"/>
    </source>
</evidence>
<keyword evidence="9 10" id="KW-0804">Transcription</keyword>
<evidence type="ECO:0000256" key="9">
    <source>
        <dbReference type="ARBA" id="ARBA00023163"/>
    </source>
</evidence>
<feature type="region of interest" description="Disordered" evidence="12">
    <location>
        <begin position="64"/>
        <end position="125"/>
    </location>
</feature>
<feature type="compositionally biased region" description="Basic and acidic residues" evidence="12">
    <location>
        <begin position="87"/>
        <end position="102"/>
    </location>
</feature>
<evidence type="ECO:0000256" key="1">
    <source>
        <dbReference type="ARBA" id="ARBA00004307"/>
    </source>
</evidence>
<dbReference type="GO" id="GO:0044196">
    <property type="term" value="C:host cell nucleolus"/>
    <property type="evidence" value="ECO:0007669"/>
    <property type="project" value="UniProtKB-SubCell"/>
</dbReference>
<evidence type="ECO:0000256" key="8">
    <source>
        <dbReference type="ARBA" id="ARBA00023159"/>
    </source>
</evidence>
<dbReference type="PRINTS" id="PR00055">
    <property type="entry name" value="HIVTATDOMAIN"/>
</dbReference>
<dbReference type="InterPro" id="IPR036963">
    <property type="entry name" value="Tat_dom_sf"/>
</dbReference>
<reference evidence="13" key="1">
    <citation type="journal article" date="2005" name="Arch. Virol.">
        <title>The bovine immunodeficiency virus: cloning of a tat/rev cDNA encoding a novel Tat protein with enhanced transactivation activity.</title>
        <authorList>
            <person name="St-Louis M.C."/>
            <person name="Abed Y."/>
            <person name="Archambault D."/>
        </authorList>
    </citation>
    <scope>NUCLEOTIDE SEQUENCE</scope>
</reference>
<feature type="compositionally biased region" description="Basic residues" evidence="12">
    <location>
        <begin position="70"/>
        <end position="81"/>
    </location>
</feature>
<keyword evidence="7 10" id="KW-0805">Transcription regulation</keyword>
<dbReference type="Gene3D" id="4.10.20.10">
    <property type="entry name" value="Tat domain"/>
    <property type="match status" value="1"/>
</dbReference>
<feature type="compositionally biased region" description="Polar residues" evidence="12">
    <location>
        <begin position="178"/>
        <end position="192"/>
    </location>
</feature>
<comment type="subcellular location">
    <subcellularLocation>
        <location evidence="1 10">Host nucleus</location>
        <location evidence="1 10">Host nucleolus</location>
    </subcellularLocation>
</comment>